<evidence type="ECO:0000256" key="3">
    <source>
        <dbReference type="RuleBase" id="RU003788"/>
    </source>
</evidence>
<gene>
    <name evidence="4" type="ORF">UFOVP100_31</name>
</gene>
<keyword evidence="1 3" id="KW-0929">Antimicrobial</keyword>
<evidence type="ECO:0000313" key="4">
    <source>
        <dbReference type="EMBL" id="CAB4128420.1"/>
    </source>
</evidence>
<keyword evidence="3" id="KW-0378">Hydrolase</keyword>
<dbReference type="Pfam" id="PF00959">
    <property type="entry name" value="Phage_lysozyme"/>
    <property type="match status" value="1"/>
</dbReference>
<sequence length="149" mass="16857">MLTDDQKLLLKQLLVKHEGLNLFPYFDTTKHITIGVGRNLTNRGISKEEAYTLLDDDINYFSTELNAALTFFCDLNSPRQLALIDMCFNLGLKNFLEFTHMIDALKSSNYALAAKQMLESEWAKQVGQRAIDLSDIISSGEISTYKGLK</sequence>
<proteinExistence type="inferred from homology"/>
<dbReference type="Gene3D" id="1.10.530.40">
    <property type="match status" value="1"/>
</dbReference>
<organism evidence="4">
    <name type="scientific">uncultured Caudovirales phage</name>
    <dbReference type="NCBI Taxonomy" id="2100421"/>
    <lineage>
        <taxon>Viruses</taxon>
        <taxon>Duplodnaviria</taxon>
        <taxon>Heunggongvirae</taxon>
        <taxon>Uroviricota</taxon>
        <taxon>Caudoviricetes</taxon>
        <taxon>Peduoviridae</taxon>
        <taxon>Maltschvirus</taxon>
        <taxon>Maltschvirus maltsch</taxon>
    </lineage>
</organism>
<keyword evidence="3" id="KW-0326">Glycosidase</keyword>
<evidence type="ECO:0000256" key="1">
    <source>
        <dbReference type="ARBA" id="ARBA00022529"/>
    </source>
</evidence>
<comment type="similarity">
    <text evidence="3">Belongs to the glycosyl hydrolase 24 family.</text>
</comment>
<evidence type="ECO:0000256" key="2">
    <source>
        <dbReference type="ARBA" id="ARBA00022638"/>
    </source>
</evidence>
<dbReference type="InterPro" id="IPR023346">
    <property type="entry name" value="Lysozyme-like_dom_sf"/>
</dbReference>
<dbReference type="InterPro" id="IPR002196">
    <property type="entry name" value="Glyco_hydro_24"/>
</dbReference>
<dbReference type="EMBL" id="LR796229">
    <property type="protein sequence ID" value="CAB4128420.1"/>
    <property type="molecule type" value="Genomic_DNA"/>
</dbReference>
<name>A0A6J5L714_9CAUD</name>
<dbReference type="GO" id="GO:0003796">
    <property type="term" value="F:lysozyme activity"/>
    <property type="evidence" value="ECO:0007669"/>
    <property type="project" value="UniProtKB-EC"/>
</dbReference>
<dbReference type="PANTHER" id="PTHR37406:SF1">
    <property type="entry name" value="T4-TYPE LYSOZYME 1-RELATED"/>
    <property type="match status" value="1"/>
</dbReference>
<comment type="catalytic activity">
    <reaction evidence="3">
        <text>Hydrolysis of (1-&gt;4)-beta-linkages between N-acetylmuramic acid and N-acetyl-D-glucosamine residues in a peptidoglycan and between N-acetyl-D-glucosamine residues in chitodextrins.</text>
        <dbReference type="EC" id="3.2.1.17"/>
    </reaction>
</comment>
<dbReference type="SUPFAM" id="SSF53955">
    <property type="entry name" value="Lysozyme-like"/>
    <property type="match status" value="1"/>
</dbReference>
<dbReference type="InterPro" id="IPR023347">
    <property type="entry name" value="Lysozyme_dom_sf"/>
</dbReference>
<dbReference type="GO" id="GO:0031640">
    <property type="term" value="P:killing of cells of another organism"/>
    <property type="evidence" value="ECO:0007669"/>
    <property type="project" value="UniProtKB-KW"/>
</dbReference>
<reference evidence="4" key="1">
    <citation type="submission" date="2020-04" db="EMBL/GenBank/DDBJ databases">
        <authorList>
            <person name="Chiriac C."/>
            <person name="Salcher M."/>
            <person name="Ghai R."/>
            <person name="Kavagutti S V."/>
        </authorList>
    </citation>
    <scope>NUCLEOTIDE SEQUENCE</scope>
</reference>
<dbReference type="InterPro" id="IPR052619">
    <property type="entry name" value="Phage_lysozyme-like"/>
</dbReference>
<dbReference type="EC" id="3.2.1.17" evidence="3"/>
<dbReference type="GO" id="GO:0009253">
    <property type="term" value="P:peptidoglycan catabolic process"/>
    <property type="evidence" value="ECO:0007669"/>
    <property type="project" value="InterPro"/>
</dbReference>
<keyword evidence="2 3" id="KW-0081">Bacteriolytic enzyme</keyword>
<dbReference type="GO" id="GO:0042742">
    <property type="term" value="P:defense response to bacterium"/>
    <property type="evidence" value="ECO:0007669"/>
    <property type="project" value="UniProtKB-KW"/>
</dbReference>
<dbReference type="PANTHER" id="PTHR37406">
    <property type="entry name" value="T4-TYPE LYSOZYME 1-RELATED"/>
    <property type="match status" value="1"/>
</dbReference>
<protein>
    <recommendedName>
        <fullName evidence="3">Lysozyme</fullName>
        <ecNumber evidence="3">3.2.1.17</ecNumber>
    </recommendedName>
</protein>
<dbReference type="GO" id="GO:0016998">
    <property type="term" value="P:cell wall macromolecule catabolic process"/>
    <property type="evidence" value="ECO:0007669"/>
    <property type="project" value="InterPro"/>
</dbReference>
<accession>A0A6J5L714</accession>